<gene>
    <name evidence="2" type="ORF">V5O48_003089</name>
</gene>
<organism evidence="2 3">
    <name type="scientific">Marasmius crinis-equi</name>
    <dbReference type="NCBI Taxonomy" id="585013"/>
    <lineage>
        <taxon>Eukaryota</taxon>
        <taxon>Fungi</taxon>
        <taxon>Dikarya</taxon>
        <taxon>Basidiomycota</taxon>
        <taxon>Agaricomycotina</taxon>
        <taxon>Agaricomycetes</taxon>
        <taxon>Agaricomycetidae</taxon>
        <taxon>Agaricales</taxon>
        <taxon>Marasmiineae</taxon>
        <taxon>Marasmiaceae</taxon>
        <taxon>Marasmius</taxon>
    </lineage>
</organism>
<feature type="region of interest" description="Disordered" evidence="1">
    <location>
        <begin position="1"/>
        <end position="37"/>
    </location>
</feature>
<evidence type="ECO:0000313" key="3">
    <source>
        <dbReference type="Proteomes" id="UP001465976"/>
    </source>
</evidence>
<protein>
    <submittedName>
        <fullName evidence="2">Uncharacterized protein</fullName>
    </submittedName>
</protein>
<evidence type="ECO:0000256" key="1">
    <source>
        <dbReference type="SAM" id="MobiDB-lite"/>
    </source>
</evidence>
<proteinExistence type="predicted"/>
<dbReference type="EMBL" id="JBAHYK010000079">
    <property type="protein sequence ID" value="KAL0578898.1"/>
    <property type="molecule type" value="Genomic_DNA"/>
</dbReference>
<accession>A0ABR3FTU1</accession>
<keyword evidence="3" id="KW-1185">Reference proteome</keyword>
<evidence type="ECO:0000313" key="2">
    <source>
        <dbReference type="EMBL" id="KAL0578898.1"/>
    </source>
</evidence>
<name>A0ABR3FTU1_9AGAR</name>
<reference evidence="2 3" key="1">
    <citation type="submission" date="2024-02" db="EMBL/GenBank/DDBJ databases">
        <title>A draft genome for the cacao thread blight pathogen Marasmius crinis-equi.</title>
        <authorList>
            <person name="Cohen S.P."/>
            <person name="Baruah I.K."/>
            <person name="Amoako-Attah I."/>
            <person name="Bukari Y."/>
            <person name="Meinhardt L.W."/>
            <person name="Bailey B.A."/>
        </authorList>
    </citation>
    <scope>NUCLEOTIDE SEQUENCE [LARGE SCALE GENOMIC DNA]</scope>
    <source>
        <strain evidence="2 3">GH-76</strain>
    </source>
</reference>
<sequence length="160" mass="18940">MELQTKAEAGRTRERATSTSEEDPTYQQRSKYTSRWHQAKAHTGGPWDFKRALETYQTFGFAFDRDRFSEDEPLVWEAVPWPVANLPPVSVKTIDWGAVEEFFTRARQTMARRSFRQVVEKSLFRFHIDRWRARGMLKTVADEKERKWLENGMIYMGISL</sequence>
<dbReference type="Proteomes" id="UP001465976">
    <property type="component" value="Unassembled WGS sequence"/>
</dbReference>
<comment type="caution">
    <text evidence="2">The sequence shown here is derived from an EMBL/GenBank/DDBJ whole genome shotgun (WGS) entry which is preliminary data.</text>
</comment>